<dbReference type="AlphaFoldDB" id="A0A2Z2NR87"/>
<reference evidence="2 3" key="1">
    <citation type="submission" date="2016-12" db="EMBL/GenBank/DDBJ databases">
        <authorList>
            <person name="Song W.-J."/>
            <person name="Kurnit D.M."/>
        </authorList>
    </citation>
    <scope>NUCLEOTIDE SEQUENCE [LARGE SCALE GENOMIC DNA]</scope>
    <source>
        <strain evidence="2 3">IMCC3135</strain>
    </source>
</reference>
<dbReference type="Proteomes" id="UP000250079">
    <property type="component" value="Chromosome"/>
</dbReference>
<sequence>MLLDEMQIALNELLVTYQEAADHFEDAVNYVQRNDTKQLFETVREGHNQAVDVLTEQVRKTGALPRAQDTDREEARQIFTHVKAALSDDEHEVFLNDRMRHEKQIEAAIADALQLPFEAEAKACLEALHKRELLVIAELETALNERATGIR</sequence>
<dbReference type="InterPro" id="IPR019052">
    <property type="entry name" value="DUF2383"/>
</dbReference>
<gene>
    <name evidence="2" type="ORF">IMCC3135_18350</name>
</gene>
<keyword evidence="3" id="KW-1185">Reference proteome</keyword>
<dbReference type="EMBL" id="CP018632">
    <property type="protein sequence ID" value="ASJ73749.1"/>
    <property type="molecule type" value="Genomic_DNA"/>
</dbReference>
<organism evidence="2 3">
    <name type="scientific">Granulosicoccus antarcticus IMCC3135</name>
    <dbReference type="NCBI Taxonomy" id="1192854"/>
    <lineage>
        <taxon>Bacteria</taxon>
        <taxon>Pseudomonadati</taxon>
        <taxon>Pseudomonadota</taxon>
        <taxon>Gammaproteobacteria</taxon>
        <taxon>Chromatiales</taxon>
        <taxon>Granulosicoccaceae</taxon>
        <taxon>Granulosicoccus</taxon>
    </lineage>
</organism>
<evidence type="ECO:0000313" key="2">
    <source>
        <dbReference type="EMBL" id="ASJ73749.1"/>
    </source>
</evidence>
<protein>
    <recommendedName>
        <fullName evidence="1">DUF2383 domain-containing protein</fullName>
    </recommendedName>
</protein>
<dbReference type="Pfam" id="PF09537">
    <property type="entry name" value="DUF2383"/>
    <property type="match status" value="1"/>
</dbReference>
<feature type="domain" description="DUF2383" evidence="1">
    <location>
        <begin position="9"/>
        <end position="114"/>
    </location>
</feature>
<name>A0A2Z2NR87_9GAMM</name>
<evidence type="ECO:0000313" key="3">
    <source>
        <dbReference type="Proteomes" id="UP000250079"/>
    </source>
</evidence>
<proteinExistence type="predicted"/>
<evidence type="ECO:0000259" key="1">
    <source>
        <dbReference type="Pfam" id="PF09537"/>
    </source>
</evidence>
<accession>A0A2Z2NR87</accession>
<dbReference type="Gene3D" id="1.20.1260.10">
    <property type="match status" value="1"/>
</dbReference>
<dbReference type="KEGG" id="gai:IMCC3135_18350"/>
<dbReference type="InterPro" id="IPR012347">
    <property type="entry name" value="Ferritin-like"/>
</dbReference>